<dbReference type="EMBL" id="BRZA01000002">
    <property type="protein sequence ID" value="GLC88674.1"/>
    <property type="molecule type" value="Genomic_DNA"/>
</dbReference>
<keyword evidence="3" id="KW-1185">Reference proteome</keyword>
<protein>
    <submittedName>
        <fullName evidence="2">Uncharacterized protein</fullName>
    </submittedName>
</protein>
<reference evidence="2" key="1">
    <citation type="submission" date="2022-08" db="EMBL/GenBank/DDBJ databases">
        <title>Draft genome sequence of Lysinibacillus sp. strain KH24.</title>
        <authorList>
            <person name="Kanbe H."/>
            <person name="Itoh H."/>
        </authorList>
    </citation>
    <scope>NUCLEOTIDE SEQUENCE</scope>
    <source>
        <strain evidence="2">KH24</strain>
    </source>
</reference>
<evidence type="ECO:0000313" key="3">
    <source>
        <dbReference type="Proteomes" id="UP001065593"/>
    </source>
</evidence>
<comment type="caution">
    <text evidence="2">The sequence shown here is derived from an EMBL/GenBank/DDBJ whole genome shotgun (WGS) entry which is preliminary data.</text>
</comment>
<keyword evidence="1" id="KW-0175">Coiled coil</keyword>
<feature type="coiled-coil region" evidence="1">
    <location>
        <begin position="71"/>
        <end position="102"/>
    </location>
</feature>
<organism evidence="2 3">
    <name type="scientific">Lysinibacillus piscis</name>
    <dbReference type="NCBI Taxonomy" id="2518931"/>
    <lineage>
        <taxon>Bacteria</taxon>
        <taxon>Bacillati</taxon>
        <taxon>Bacillota</taxon>
        <taxon>Bacilli</taxon>
        <taxon>Bacillales</taxon>
        <taxon>Bacillaceae</taxon>
        <taxon>Lysinibacillus</taxon>
    </lineage>
</organism>
<gene>
    <name evidence="2" type="ORF">LYSBPC_18010</name>
</gene>
<proteinExistence type="predicted"/>
<dbReference type="RefSeq" id="WP_264988436.1">
    <property type="nucleotide sequence ID" value="NZ_BRZA01000002.1"/>
</dbReference>
<sequence length="128" mass="14433">MKQEQLDAIKERAVNATDGPWQVYEMEDGTQIGTVEHHPQLKSPMHVVTMSYWGEKPYSRVWIDKDNAKFIAHAREDVPALIAELERLKSELQGIISVAKEEIESQSPHGYEDIIIIAHKALVGEADG</sequence>
<evidence type="ECO:0000313" key="2">
    <source>
        <dbReference type="EMBL" id="GLC88674.1"/>
    </source>
</evidence>
<evidence type="ECO:0000256" key="1">
    <source>
        <dbReference type="SAM" id="Coils"/>
    </source>
</evidence>
<dbReference type="Proteomes" id="UP001065593">
    <property type="component" value="Unassembled WGS sequence"/>
</dbReference>
<name>A0ABQ5NJX9_9BACI</name>
<accession>A0ABQ5NJX9</accession>